<name>A0A1F8B044_9BACT</name>
<gene>
    <name evidence="2" type="ORF">A3E46_00370</name>
</gene>
<keyword evidence="1" id="KW-0472">Membrane</keyword>
<evidence type="ECO:0000256" key="1">
    <source>
        <dbReference type="SAM" id="Phobius"/>
    </source>
</evidence>
<sequence length="67" mass="7474">MKLSYWLNLTKPPLVFFLATFVAIALAWLTFKVVGGKGRDLIAGFFLVTAGISFIIFVYDFALMATH</sequence>
<keyword evidence="1" id="KW-1133">Transmembrane helix</keyword>
<comment type="caution">
    <text evidence="2">The sequence shown here is derived from an EMBL/GenBank/DDBJ whole genome shotgun (WGS) entry which is preliminary data.</text>
</comment>
<organism evidence="2 3">
    <name type="scientific">Candidatus Woesebacteria bacterium RIFCSPHIGHO2_12_FULL_46_16</name>
    <dbReference type="NCBI Taxonomy" id="1802513"/>
    <lineage>
        <taxon>Bacteria</taxon>
        <taxon>Candidatus Woeseibacteriota</taxon>
    </lineage>
</organism>
<accession>A0A1F8B044</accession>
<dbReference type="AlphaFoldDB" id="A0A1F8B044"/>
<evidence type="ECO:0000313" key="2">
    <source>
        <dbReference type="EMBL" id="OGM57109.1"/>
    </source>
</evidence>
<feature type="transmembrane region" description="Helical" evidence="1">
    <location>
        <begin position="41"/>
        <end position="62"/>
    </location>
</feature>
<dbReference type="EMBL" id="MGGZ01000018">
    <property type="protein sequence ID" value="OGM57109.1"/>
    <property type="molecule type" value="Genomic_DNA"/>
</dbReference>
<dbReference type="Proteomes" id="UP000178313">
    <property type="component" value="Unassembled WGS sequence"/>
</dbReference>
<keyword evidence="1" id="KW-0812">Transmembrane</keyword>
<evidence type="ECO:0000313" key="3">
    <source>
        <dbReference type="Proteomes" id="UP000178313"/>
    </source>
</evidence>
<protein>
    <submittedName>
        <fullName evidence="2">Uncharacterized protein</fullName>
    </submittedName>
</protein>
<reference evidence="2 3" key="1">
    <citation type="journal article" date="2016" name="Nat. Commun.">
        <title>Thousands of microbial genomes shed light on interconnected biogeochemical processes in an aquifer system.</title>
        <authorList>
            <person name="Anantharaman K."/>
            <person name="Brown C.T."/>
            <person name="Hug L.A."/>
            <person name="Sharon I."/>
            <person name="Castelle C.J."/>
            <person name="Probst A.J."/>
            <person name="Thomas B.C."/>
            <person name="Singh A."/>
            <person name="Wilkins M.J."/>
            <person name="Karaoz U."/>
            <person name="Brodie E.L."/>
            <person name="Williams K.H."/>
            <person name="Hubbard S.S."/>
            <person name="Banfield J.F."/>
        </authorList>
    </citation>
    <scope>NUCLEOTIDE SEQUENCE [LARGE SCALE GENOMIC DNA]</scope>
</reference>
<feature type="transmembrane region" description="Helical" evidence="1">
    <location>
        <begin position="12"/>
        <end position="29"/>
    </location>
</feature>
<proteinExistence type="predicted"/>